<dbReference type="Proteomes" id="UP000774617">
    <property type="component" value="Unassembled WGS sequence"/>
</dbReference>
<keyword evidence="3" id="KW-0012">Acyltransferase</keyword>
<reference evidence="6 7" key="1">
    <citation type="journal article" date="2021" name="Nat. Commun.">
        <title>Genetic determinants of endophytism in the Arabidopsis root mycobiome.</title>
        <authorList>
            <person name="Mesny F."/>
            <person name="Miyauchi S."/>
            <person name="Thiergart T."/>
            <person name="Pickel B."/>
            <person name="Atanasova L."/>
            <person name="Karlsson M."/>
            <person name="Huettel B."/>
            <person name="Barry K.W."/>
            <person name="Haridas S."/>
            <person name="Chen C."/>
            <person name="Bauer D."/>
            <person name="Andreopoulos W."/>
            <person name="Pangilinan J."/>
            <person name="LaButti K."/>
            <person name="Riley R."/>
            <person name="Lipzen A."/>
            <person name="Clum A."/>
            <person name="Drula E."/>
            <person name="Henrissat B."/>
            <person name="Kohler A."/>
            <person name="Grigoriev I.V."/>
            <person name="Martin F.M."/>
            <person name="Hacquard S."/>
        </authorList>
    </citation>
    <scope>NUCLEOTIDE SEQUENCE [LARGE SCALE GENOMIC DNA]</scope>
    <source>
        <strain evidence="6 7">MPI-SDFR-AT-0080</strain>
    </source>
</reference>
<dbReference type="InterPro" id="IPR016039">
    <property type="entry name" value="Thiolase-like"/>
</dbReference>
<keyword evidence="7" id="KW-1185">Reference proteome</keyword>
<dbReference type="PIRSF" id="PIRSF000451">
    <property type="entry name" value="PKS_III"/>
    <property type="match status" value="1"/>
</dbReference>
<accession>A0ABQ8GJ28</accession>
<evidence type="ECO:0000259" key="4">
    <source>
        <dbReference type="Pfam" id="PF00195"/>
    </source>
</evidence>
<evidence type="ECO:0000313" key="6">
    <source>
        <dbReference type="EMBL" id="KAH7057290.1"/>
    </source>
</evidence>
<dbReference type="InterPro" id="IPR011141">
    <property type="entry name" value="Polyketide_synthase_type-III"/>
</dbReference>
<dbReference type="InterPro" id="IPR001099">
    <property type="entry name" value="Chalcone/stilbene_synt_N"/>
</dbReference>
<dbReference type="Pfam" id="PF02797">
    <property type="entry name" value="Chal_sti_synt_C"/>
    <property type="match status" value="1"/>
</dbReference>
<evidence type="ECO:0000256" key="1">
    <source>
        <dbReference type="ARBA" id="ARBA00005531"/>
    </source>
</evidence>
<sequence>MGSLAPPSATKPNLYITGLASAYPPHLNTPEDFEAFAKQCYDTESPAFRKLLALNRNTGIATRPSIIPYHSPFLLQSPPPSIRDIDSLFHAPTPASGIALAISASAAALCEARLPAACITHSVFATCTGATSNPGYDVAVLSALGCAPHVSRALLSGVGCAGGLAALRVAAGVAGGETARGRAARVLVVACEVCSAHARGELEEGEAGVAAVLFSDGAAAAVVCNEVVMAEREIGEVDGGRRDGRAIFKLREWGCGIIPGTEAEMGFWAGPLGFKSAISRDVPRLTSQAIRPMFERLRPGFEWEEGGEDSQPEDFDWALHPGGRAILELAQAQLGITQEHLRASWDIYKTRGNSSSPTVLIVLDRLRRMGEGRDGVVACSFGPGLTIEMAILERC</sequence>
<name>A0ABQ8GJ28_9PEZI</name>
<feature type="domain" description="Chalcone/stilbene synthase N-terminal" evidence="4">
    <location>
        <begin position="98"/>
        <end position="224"/>
    </location>
</feature>
<dbReference type="EMBL" id="JAGTJR010000007">
    <property type="protein sequence ID" value="KAH7057290.1"/>
    <property type="molecule type" value="Genomic_DNA"/>
</dbReference>
<feature type="domain" description="Chalcone/stilbene synthase C-terminal" evidence="5">
    <location>
        <begin position="257"/>
        <end position="392"/>
    </location>
</feature>
<proteinExistence type="inferred from homology"/>
<evidence type="ECO:0000256" key="2">
    <source>
        <dbReference type="ARBA" id="ARBA00022679"/>
    </source>
</evidence>
<evidence type="ECO:0000313" key="7">
    <source>
        <dbReference type="Proteomes" id="UP000774617"/>
    </source>
</evidence>
<dbReference type="PANTHER" id="PTHR11877:SF46">
    <property type="entry name" value="TYPE III POLYKETIDE SYNTHASE A"/>
    <property type="match status" value="1"/>
</dbReference>
<evidence type="ECO:0000259" key="5">
    <source>
        <dbReference type="Pfam" id="PF02797"/>
    </source>
</evidence>
<keyword evidence="2 3" id="KW-0808">Transferase</keyword>
<dbReference type="InterPro" id="IPR012328">
    <property type="entry name" value="Chalcone/stilbene_synt_C"/>
</dbReference>
<evidence type="ECO:0000256" key="3">
    <source>
        <dbReference type="RuleBase" id="RU003633"/>
    </source>
</evidence>
<gene>
    <name evidence="6" type="ORF">B0J12DRAFT_697164</name>
</gene>
<organism evidence="6 7">
    <name type="scientific">Macrophomina phaseolina</name>
    <dbReference type="NCBI Taxonomy" id="35725"/>
    <lineage>
        <taxon>Eukaryota</taxon>
        <taxon>Fungi</taxon>
        <taxon>Dikarya</taxon>
        <taxon>Ascomycota</taxon>
        <taxon>Pezizomycotina</taxon>
        <taxon>Dothideomycetes</taxon>
        <taxon>Dothideomycetes incertae sedis</taxon>
        <taxon>Botryosphaeriales</taxon>
        <taxon>Botryosphaeriaceae</taxon>
        <taxon>Macrophomina</taxon>
    </lineage>
</organism>
<protein>
    <submittedName>
        <fullName evidence="6">Chalcone synthase B</fullName>
    </submittedName>
</protein>
<dbReference type="Gene3D" id="3.40.47.10">
    <property type="match status" value="2"/>
</dbReference>
<comment type="similarity">
    <text evidence="1 3">Belongs to the thiolase-like superfamily. Chalcone/stilbene synthases family.</text>
</comment>
<comment type="caution">
    <text evidence="6">The sequence shown here is derived from an EMBL/GenBank/DDBJ whole genome shotgun (WGS) entry which is preliminary data.</text>
</comment>
<dbReference type="Pfam" id="PF00195">
    <property type="entry name" value="Chal_sti_synt_N"/>
    <property type="match status" value="1"/>
</dbReference>
<dbReference type="PANTHER" id="PTHR11877">
    <property type="entry name" value="HYDROXYMETHYLGLUTARYL-COA SYNTHASE"/>
    <property type="match status" value="1"/>
</dbReference>
<dbReference type="SUPFAM" id="SSF53901">
    <property type="entry name" value="Thiolase-like"/>
    <property type="match status" value="2"/>
</dbReference>